<organism evidence="11 12">
    <name type="scientific">Agaricicola taiwanensis</name>
    <dbReference type="NCBI Taxonomy" id="591372"/>
    <lineage>
        <taxon>Bacteria</taxon>
        <taxon>Pseudomonadati</taxon>
        <taxon>Pseudomonadota</taxon>
        <taxon>Alphaproteobacteria</taxon>
        <taxon>Rhodobacterales</taxon>
        <taxon>Paracoccaceae</taxon>
        <taxon>Agaricicola</taxon>
    </lineage>
</organism>
<evidence type="ECO:0000256" key="4">
    <source>
        <dbReference type="ARBA" id="ARBA00023239"/>
    </source>
</evidence>
<reference evidence="11" key="2">
    <citation type="submission" date="2020-09" db="EMBL/GenBank/DDBJ databases">
        <authorList>
            <person name="Sun Q."/>
            <person name="Sedlacek I."/>
        </authorList>
    </citation>
    <scope>NUCLEOTIDE SEQUENCE</scope>
    <source>
        <strain evidence="11">CCM 7684</strain>
    </source>
</reference>
<dbReference type="GO" id="GO:0006780">
    <property type="term" value="P:uroporphyrinogen III biosynthetic process"/>
    <property type="evidence" value="ECO:0007669"/>
    <property type="project" value="UniProtKB-UniRule"/>
</dbReference>
<keyword evidence="4 9" id="KW-0456">Lyase</keyword>
<dbReference type="AlphaFoldDB" id="A0A8J2YF41"/>
<dbReference type="GO" id="GO:0006782">
    <property type="term" value="P:protoporphyrinogen IX biosynthetic process"/>
    <property type="evidence" value="ECO:0007669"/>
    <property type="project" value="UniProtKB-UniRule"/>
</dbReference>
<protein>
    <recommendedName>
        <fullName evidence="7 9">Uroporphyrinogen-III synthase</fullName>
        <ecNumber evidence="3 9">4.2.1.75</ecNumber>
    </recommendedName>
</protein>
<dbReference type="InterPro" id="IPR039793">
    <property type="entry name" value="UROS/Hem4"/>
</dbReference>
<feature type="domain" description="Tetrapyrrole biosynthesis uroporphyrinogen III synthase" evidence="10">
    <location>
        <begin position="14"/>
        <end position="234"/>
    </location>
</feature>
<accession>A0A8J2YF41</accession>
<name>A0A8J2YF41_9RHOB</name>
<comment type="pathway">
    <text evidence="1 9">Porphyrin-containing compound metabolism; protoporphyrin-IX biosynthesis; coproporphyrinogen-III from 5-aminolevulinate: step 3/4.</text>
</comment>
<dbReference type="InterPro" id="IPR036108">
    <property type="entry name" value="4pyrrol_syn_uPrphyn_synt_sf"/>
</dbReference>
<keyword evidence="11" id="KW-0489">Methyltransferase</keyword>
<evidence type="ECO:0000259" key="10">
    <source>
        <dbReference type="Pfam" id="PF02602"/>
    </source>
</evidence>
<evidence type="ECO:0000313" key="11">
    <source>
        <dbReference type="EMBL" id="GGE27815.1"/>
    </source>
</evidence>
<comment type="function">
    <text evidence="6 9">Catalyzes cyclization of the linear tetrapyrrole, hydroxymethylbilane, to the macrocyclic uroporphyrinogen III.</text>
</comment>
<evidence type="ECO:0000256" key="8">
    <source>
        <dbReference type="ARBA" id="ARBA00048617"/>
    </source>
</evidence>
<evidence type="ECO:0000256" key="9">
    <source>
        <dbReference type="RuleBase" id="RU366031"/>
    </source>
</evidence>
<dbReference type="SUPFAM" id="SSF69618">
    <property type="entry name" value="HemD-like"/>
    <property type="match status" value="1"/>
</dbReference>
<dbReference type="Gene3D" id="3.40.50.10090">
    <property type="match status" value="2"/>
</dbReference>
<keyword evidence="11" id="KW-0808">Transferase</keyword>
<dbReference type="GO" id="GO:0004852">
    <property type="term" value="F:uroporphyrinogen-III synthase activity"/>
    <property type="evidence" value="ECO:0007669"/>
    <property type="project" value="UniProtKB-UniRule"/>
</dbReference>
<comment type="caution">
    <text evidence="11">The sequence shown here is derived from an EMBL/GenBank/DDBJ whole genome shotgun (WGS) entry which is preliminary data.</text>
</comment>
<dbReference type="EC" id="4.2.1.75" evidence="3 9"/>
<dbReference type="UniPathway" id="UPA00251">
    <property type="reaction ID" value="UER00320"/>
</dbReference>
<gene>
    <name evidence="11" type="ORF">GCM10007276_01250</name>
</gene>
<reference evidence="11" key="1">
    <citation type="journal article" date="2014" name="Int. J. Syst. Evol. Microbiol.">
        <title>Complete genome sequence of Corynebacterium casei LMG S-19264T (=DSM 44701T), isolated from a smear-ripened cheese.</title>
        <authorList>
            <consortium name="US DOE Joint Genome Institute (JGI-PGF)"/>
            <person name="Walter F."/>
            <person name="Albersmeier A."/>
            <person name="Kalinowski J."/>
            <person name="Ruckert C."/>
        </authorList>
    </citation>
    <scope>NUCLEOTIDE SEQUENCE</scope>
    <source>
        <strain evidence="11">CCM 7684</strain>
    </source>
</reference>
<evidence type="ECO:0000313" key="12">
    <source>
        <dbReference type="Proteomes" id="UP000602745"/>
    </source>
</evidence>
<dbReference type="PANTHER" id="PTHR38042">
    <property type="entry name" value="UROPORPHYRINOGEN-III SYNTHASE, CHLOROPLASTIC"/>
    <property type="match status" value="1"/>
</dbReference>
<dbReference type="EMBL" id="BMCP01000001">
    <property type="protein sequence ID" value="GGE27815.1"/>
    <property type="molecule type" value="Genomic_DNA"/>
</dbReference>
<comment type="similarity">
    <text evidence="2 9">Belongs to the uroporphyrinogen-III synthase family.</text>
</comment>
<dbReference type="GO" id="GO:0008168">
    <property type="term" value="F:methyltransferase activity"/>
    <property type="evidence" value="ECO:0007669"/>
    <property type="project" value="UniProtKB-KW"/>
</dbReference>
<evidence type="ECO:0000256" key="3">
    <source>
        <dbReference type="ARBA" id="ARBA00013109"/>
    </source>
</evidence>
<evidence type="ECO:0000256" key="5">
    <source>
        <dbReference type="ARBA" id="ARBA00023244"/>
    </source>
</evidence>
<dbReference type="GO" id="GO:0032259">
    <property type="term" value="P:methylation"/>
    <property type="evidence" value="ECO:0007669"/>
    <property type="project" value="UniProtKB-KW"/>
</dbReference>
<proteinExistence type="inferred from homology"/>
<dbReference type="InterPro" id="IPR003754">
    <property type="entry name" value="4pyrrol_synth_uPrphyn_synth"/>
</dbReference>
<evidence type="ECO:0000256" key="6">
    <source>
        <dbReference type="ARBA" id="ARBA00037589"/>
    </source>
</evidence>
<evidence type="ECO:0000256" key="1">
    <source>
        <dbReference type="ARBA" id="ARBA00004772"/>
    </source>
</evidence>
<dbReference type="CDD" id="cd06578">
    <property type="entry name" value="HemD"/>
    <property type="match status" value="1"/>
</dbReference>
<keyword evidence="5 9" id="KW-0627">Porphyrin biosynthesis</keyword>
<dbReference type="Pfam" id="PF02602">
    <property type="entry name" value="HEM4"/>
    <property type="match status" value="1"/>
</dbReference>
<evidence type="ECO:0000256" key="2">
    <source>
        <dbReference type="ARBA" id="ARBA00008133"/>
    </source>
</evidence>
<sequence>MHVLVTRPRADAERTARRLRGLGHDAVVSPVMAITACRPRPDIAALAPPDLVLVTSVNALRVLADHPDRHLLLERPLLAVGRRTATVARRQGFRHVDAAEGDAVSLIEQAKAKLPKGGRALHLAGRDRAADLAAALAPSGIDVDLAVLYEAQSIPHLTERADKLLRAGALHAILHFSTRSAALFLAQLQGDVNLVEKAALLSHLCLSSKVATALKPLGAKTVLIAQRPEERALIDLLPRLGSPSGE</sequence>
<comment type="catalytic activity">
    <reaction evidence="8 9">
        <text>hydroxymethylbilane = uroporphyrinogen III + H2O</text>
        <dbReference type="Rhea" id="RHEA:18965"/>
        <dbReference type="ChEBI" id="CHEBI:15377"/>
        <dbReference type="ChEBI" id="CHEBI:57308"/>
        <dbReference type="ChEBI" id="CHEBI:57845"/>
        <dbReference type="EC" id="4.2.1.75"/>
    </reaction>
</comment>
<keyword evidence="12" id="KW-1185">Reference proteome</keyword>
<dbReference type="Proteomes" id="UP000602745">
    <property type="component" value="Unassembled WGS sequence"/>
</dbReference>
<dbReference type="PANTHER" id="PTHR38042:SF1">
    <property type="entry name" value="UROPORPHYRINOGEN-III SYNTHASE, CHLOROPLASTIC"/>
    <property type="match status" value="1"/>
</dbReference>
<evidence type="ECO:0000256" key="7">
    <source>
        <dbReference type="ARBA" id="ARBA00040167"/>
    </source>
</evidence>